<proteinExistence type="predicted"/>
<organism evidence="2 3">
    <name type="scientific">Saccharopolyspora cebuensis</name>
    <dbReference type="NCBI Taxonomy" id="418759"/>
    <lineage>
        <taxon>Bacteria</taxon>
        <taxon>Bacillati</taxon>
        <taxon>Actinomycetota</taxon>
        <taxon>Actinomycetes</taxon>
        <taxon>Pseudonocardiales</taxon>
        <taxon>Pseudonocardiaceae</taxon>
        <taxon>Saccharopolyspora</taxon>
    </lineage>
</organism>
<feature type="transmembrane region" description="Helical" evidence="1">
    <location>
        <begin position="95"/>
        <end position="121"/>
    </location>
</feature>
<sequence>MILTRPDEPHHTRLTRNLNELLQELRVAQAGVQILFAFLLSVAFTERFQTAGEGVHDLHLVIVLLATLAAALLIAPVAWHRVLFRKRRRAEIIRAANWCALVGLTLLAAAMTGTVLLIVMVVLGSGWITFTIGSAIGFVFLLLWFAMPLRIRWR</sequence>
<feature type="transmembrane region" description="Helical" evidence="1">
    <location>
        <begin position="127"/>
        <end position="147"/>
    </location>
</feature>
<protein>
    <submittedName>
        <fullName evidence="2">DUF6328 family protein</fullName>
    </submittedName>
</protein>
<comment type="caution">
    <text evidence="2">The sequence shown here is derived from an EMBL/GenBank/DDBJ whole genome shotgun (WGS) entry which is preliminary data.</text>
</comment>
<name>A0ABV4CSR0_9PSEU</name>
<evidence type="ECO:0000313" key="2">
    <source>
        <dbReference type="EMBL" id="MEY8043548.1"/>
    </source>
</evidence>
<keyword evidence="1" id="KW-1133">Transmembrane helix</keyword>
<dbReference type="RefSeq" id="WP_345365473.1">
    <property type="nucleotide sequence ID" value="NZ_BAABII010000016.1"/>
</dbReference>
<evidence type="ECO:0000313" key="3">
    <source>
        <dbReference type="Proteomes" id="UP001564626"/>
    </source>
</evidence>
<keyword evidence="1" id="KW-0812">Transmembrane</keyword>
<dbReference type="Pfam" id="PF19853">
    <property type="entry name" value="DUF6328"/>
    <property type="match status" value="1"/>
</dbReference>
<keyword evidence="3" id="KW-1185">Reference proteome</keyword>
<evidence type="ECO:0000256" key="1">
    <source>
        <dbReference type="SAM" id="Phobius"/>
    </source>
</evidence>
<feature type="transmembrane region" description="Helical" evidence="1">
    <location>
        <begin position="21"/>
        <end position="40"/>
    </location>
</feature>
<feature type="transmembrane region" description="Helical" evidence="1">
    <location>
        <begin position="60"/>
        <end position="83"/>
    </location>
</feature>
<accession>A0ABV4CSR0</accession>
<keyword evidence="1" id="KW-0472">Membrane</keyword>
<reference evidence="2 3" key="1">
    <citation type="submission" date="2024-08" db="EMBL/GenBank/DDBJ databases">
        <title>Genome mining of Saccharopolyspora cebuensis PGLac3 from Nigerian medicinal plant.</title>
        <authorList>
            <person name="Ezeobiora C.E."/>
            <person name="Igbokwe N.H."/>
            <person name="Amin D.H."/>
            <person name="Mendie U.E."/>
        </authorList>
    </citation>
    <scope>NUCLEOTIDE SEQUENCE [LARGE SCALE GENOMIC DNA]</scope>
    <source>
        <strain evidence="2 3">PGLac3</strain>
    </source>
</reference>
<gene>
    <name evidence="2" type="ORF">AB8O55_29430</name>
</gene>
<dbReference type="InterPro" id="IPR046291">
    <property type="entry name" value="DUF6328"/>
</dbReference>
<dbReference type="Proteomes" id="UP001564626">
    <property type="component" value="Unassembled WGS sequence"/>
</dbReference>
<dbReference type="EMBL" id="JBGEHV010000105">
    <property type="protein sequence ID" value="MEY8043548.1"/>
    <property type="molecule type" value="Genomic_DNA"/>
</dbReference>